<gene>
    <name evidence="5" type="ORF">DD559_09765</name>
</gene>
<keyword evidence="3" id="KW-0804">Transcription</keyword>
<dbReference type="PANTHER" id="PTHR43537">
    <property type="entry name" value="TRANSCRIPTIONAL REGULATOR, GNTR FAMILY"/>
    <property type="match status" value="1"/>
</dbReference>
<dbReference type="InterPro" id="IPR011711">
    <property type="entry name" value="GntR_C"/>
</dbReference>
<dbReference type="InterPro" id="IPR008920">
    <property type="entry name" value="TF_FadR/GntR_C"/>
</dbReference>
<proteinExistence type="predicted"/>
<keyword evidence="2" id="KW-0238">DNA-binding</keyword>
<dbReference type="Proteomes" id="UP000245890">
    <property type="component" value="Unassembled WGS sequence"/>
</dbReference>
<evidence type="ECO:0000256" key="2">
    <source>
        <dbReference type="ARBA" id="ARBA00023125"/>
    </source>
</evidence>
<dbReference type="Gene3D" id="1.20.120.530">
    <property type="entry name" value="GntR ligand-binding domain-like"/>
    <property type="match status" value="1"/>
</dbReference>
<keyword evidence="6" id="KW-1185">Reference proteome</keyword>
<dbReference type="AlphaFoldDB" id="A0A2U0SDZ5"/>
<evidence type="ECO:0000256" key="1">
    <source>
        <dbReference type="ARBA" id="ARBA00023015"/>
    </source>
</evidence>
<dbReference type="InterPro" id="IPR036390">
    <property type="entry name" value="WH_DNA-bd_sf"/>
</dbReference>
<evidence type="ECO:0000256" key="3">
    <source>
        <dbReference type="ARBA" id="ARBA00023163"/>
    </source>
</evidence>
<dbReference type="PANTHER" id="PTHR43537:SF5">
    <property type="entry name" value="UXU OPERON TRANSCRIPTIONAL REGULATOR"/>
    <property type="match status" value="1"/>
</dbReference>
<comment type="caution">
    <text evidence="5">The sequence shown here is derived from an EMBL/GenBank/DDBJ whole genome shotgun (WGS) entry which is preliminary data.</text>
</comment>
<dbReference type="InterPro" id="IPR000524">
    <property type="entry name" value="Tscrpt_reg_HTH_GntR"/>
</dbReference>
<dbReference type="OrthoDB" id="9812645at2"/>
<evidence type="ECO:0000313" key="6">
    <source>
        <dbReference type="Proteomes" id="UP000245890"/>
    </source>
</evidence>
<keyword evidence="1" id="KW-0805">Transcription regulation</keyword>
<reference evidence="5 6" key="1">
    <citation type="submission" date="2018-05" db="EMBL/GenBank/DDBJ databases">
        <title>Description of Sphingomonas pokkalii sp nov, isolated from the rhizosphere of saline tolerant pokkali rice and its draft genome analysis.</title>
        <authorList>
            <person name="Menon R."/>
            <person name="Kumari S."/>
            <person name="Rameshkumar N."/>
        </authorList>
    </citation>
    <scope>NUCLEOTIDE SEQUENCE [LARGE SCALE GENOMIC DNA]</scope>
    <source>
        <strain evidence="5 6">L3B27</strain>
    </source>
</reference>
<dbReference type="RefSeq" id="WP_116469004.1">
    <property type="nucleotide sequence ID" value="NZ_QENQ01000001.1"/>
</dbReference>
<dbReference type="SMART" id="SM00345">
    <property type="entry name" value="HTH_GNTR"/>
    <property type="match status" value="1"/>
</dbReference>
<dbReference type="Pfam" id="PF07729">
    <property type="entry name" value="FCD"/>
    <property type="match status" value="1"/>
</dbReference>
<dbReference type="PROSITE" id="PS50949">
    <property type="entry name" value="HTH_GNTR"/>
    <property type="match status" value="1"/>
</dbReference>
<protein>
    <submittedName>
        <fullName evidence="5">GntR family transcriptional regulator</fullName>
    </submittedName>
</protein>
<evidence type="ECO:0000259" key="4">
    <source>
        <dbReference type="PROSITE" id="PS50949"/>
    </source>
</evidence>
<dbReference type="GO" id="GO:0003677">
    <property type="term" value="F:DNA binding"/>
    <property type="evidence" value="ECO:0007669"/>
    <property type="project" value="UniProtKB-KW"/>
</dbReference>
<dbReference type="Gene3D" id="1.10.10.10">
    <property type="entry name" value="Winged helix-like DNA-binding domain superfamily/Winged helix DNA-binding domain"/>
    <property type="match status" value="1"/>
</dbReference>
<dbReference type="SUPFAM" id="SSF48008">
    <property type="entry name" value="GntR ligand-binding domain-like"/>
    <property type="match status" value="1"/>
</dbReference>
<evidence type="ECO:0000313" key="5">
    <source>
        <dbReference type="EMBL" id="PVX29569.1"/>
    </source>
</evidence>
<dbReference type="GO" id="GO:0003700">
    <property type="term" value="F:DNA-binding transcription factor activity"/>
    <property type="evidence" value="ECO:0007669"/>
    <property type="project" value="InterPro"/>
</dbReference>
<dbReference type="PRINTS" id="PR00035">
    <property type="entry name" value="HTHGNTR"/>
</dbReference>
<dbReference type="InterPro" id="IPR036388">
    <property type="entry name" value="WH-like_DNA-bd_sf"/>
</dbReference>
<dbReference type="SMART" id="SM00895">
    <property type="entry name" value="FCD"/>
    <property type="match status" value="1"/>
</dbReference>
<sequence>MAALAYECWTMKLNRSKLYQRVAASIADGIESGRWATGTRLPGERDLAEEYKVSRPTIREAMIALEMKGWIEARHGSGLYVTHRDSQGGLREDALNLDIGAFDLTEARILFEGEAAALAAVSITAEQLAELDGIAQEMSDPAVANAALFDADHRFHIAIANATGNAAIRSVVEYLWDLRTRSPLCANMFDRARRNGVNPRFDEHRPILDALHARDPHGARSAMRRHLRGVVDDLLEATELELLERARHELDARRDTLARRLEIGPD</sequence>
<dbReference type="EMBL" id="QENQ01000001">
    <property type="protein sequence ID" value="PVX29569.1"/>
    <property type="molecule type" value="Genomic_DNA"/>
</dbReference>
<organism evidence="5 6">
    <name type="scientific">Sphingomonas pokkalii</name>
    <dbReference type="NCBI Taxonomy" id="2175090"/>
    <lineage>
        <taxon>Bacteria</taxon>
        <taxon>Pseudomonadati</taxon>
        <taxon>Pseudomonadota</taxon>
        <taxon>Alphaproteobacteria</taxon>
        <taxon>Sphingomonadales</taxon>
        <taxon>Sphingomonadaceae</taxon>
        <taxon>Sphingomonas</taxon>
    </lineage>
</organism>
<accession>A0A2U0SDZ5</accession>
<feature type="domain" description="HTH gntR-type" evidence="4">
    <location>
        <begin position="16"/>
        <end position="84"/>
    </location>
</feature>
<dbReference type="CDD" id="cd07377">
    <property type="entry name" value="WHTH_GntR"/>
    <property type="match status" value="1"/>
</dbReference>
<dbReference type="Pfam" id="PF00392">
    <property type="entry name" value="GntR"/>
    <property type="match status" value="1"/>
</dbReference>
<dbReference type="SUPFAM" id="SSF46785">
    <property type="entry name" value="Winged helix' DNA-binding domain"/>
    <property type="match status" value="1"/>
</dbReference>
<name>A0A2U0SDZ5_9SPHN</name>